<dbReference type="RefSeq" id="WP_212554183.1">
    <property type="nucleotide sequence ID" value="NZ_JAGXOE010000034.1"/>
</dbReference>
<reference evidence="1 2" key="1">
    <citation type="submission" date="2021-04" db="EMBL/GenBank/DDBJ databases">
        <title>Whole genome sequence analysis of a thiophenic sulfur metabolizing bacteria.</title>
        <authorList>
            <person name="Akhtar N."/>
            <person name="Akram J."/>
            <person name="Aslam A."/>
        </authorList>
    </citation>
    <scope>NUCLEOTIDE SEQUENCE [LARGE SCALE GENOMIC DNA]</scope>
    <source>
        <strain evidence="1 2">3OW</strain>
    </source>
</reference>
<organism evidence="1 2">
    <name type="scientific">Tsukamurella paurometabola</name>
    <name type="common">Corynebacterium paurometabolum</name>
    <dbReference type="NCBI Taxonomy" id="2061"/>
    <lineage>
        <taxon>Bacteria</taxon>
        <taxon>Bacillati</taxon>
        <taxon>Actinomycetota</taxon>
        <taxon>Actinomycetes</taxon>
        <taxon>Mycobacteriales</taxon>
        <taxon>Tsukamurellaceae</taxon>
        <taxon>Tsukamurella</taxon>
    </lineage>
</organism>
<gene>
    <name evidence="1" type="ORF">KFZ73_14615</name>
</gene>
<dbReference type="Proteomes" id="UP000676853">
    <property type="component" value="Unassembled WGS sequence"/>
</dbReference>
<protein>
    <submittedName>
        <fullName evidence="1">Uncharacterized protein</fullName>
    </submittedName>
</protein>
<dbReference type="EMBL" id="JAGXOE010000034">
    <property type="protein sequence ID" value="MBS4102467.1"/>
    <property type="molecule type" value="Genomic_DNA"/>
</dbReference>
<proteinExistence type="predicted"/>
<accession>A0ABS5NDY5</accession>
<comment type="caution">
    <text evidence="1">The sequence shown here is derived from an EMBL/GenBank/DDBJ whole genome shotgun (WGS) entry which is preliminary data.</text>
</comment>
<evidence type="ECO:0000313" key="2">
    <source>
        <dbReference type="Proteomes" id="UP000676853"/>
    </source>
</evidence>
<evidence type="ECO:0000313" key="1">
    <source>
        <dbReference type="EMBL" id="MBS4102467.1"/>
    </source>
</evidence>
<keyword evidence="2" id="KW-1185">Reference proteome</keyword>
<name>A0ABS5NDY5_TSUPA</name>
<sequence>MAHYEIDKVISRSSHGYAAMVIVNGVTRHLRKVDGVWADRPNRQGVYNTYSGGGL</sequence>